<dbReference type="EMBL" id="NBWZ01000001">
    <property type="protein sequence ID" value="RFA10641.1"/>
    <property type="molecule type" value="Genomic_DNA"/>
</dbReference>
<sequence length="588" mass="59324">MSIRSRVFSRSARFGRPAIVAISVLAMFGGVFSTAGAAQAAGPNVPFPDAGLKACVLEALGAPGPEVALADLQTLTNLQCRERGIASLDGLGRASALSVLDLESNELTDPGPLAGLSELKSLDVSYNRLQGVSVLRGLPGLVVVDASYNSIGTLGDLSALAHLDRISLAHNSLSSAASFAGGAVLREVDLSYNLLADASFASRLTQVRLLSVAGNRLTSAVAFGGLSADVDLQNQVVTLTSVAVDTLQTLPVVRAVNLDAIQTKLAGDSQAYGYQTSGGFTWRSNGTGQLAWLDTRTLPAGNAVTFSGRLVQPVSRGTLTTGTPTITGSAVRGQVLKAVPGSWGPAPVALSYQWRRDGVDVAGATAATYTAVLGDMGTKLSVAVTGTKSSYSTVTTESAPTAAVLPKSLTATPKPTVGGTAAVGQTLGATAGTWTPAPVTLTYQWSRGGAPVAGATSPTYALTNADAGSTMSVTVEGSKSGYTSVGMTSAATGQVKGGRIEGPDPVIQGTPGVGKTLSVATGSWTPAPVTFTYQWSRGGTAIAGATGATYVPVTTDAGKVLTVRVTGSRSGYAAVDKTSAGVTVAIPK</sequence>
<dbReference type="Pfam" id="PF13855">
    <property type="entry name" value="LRR_8"/>
    <property type="match status" value="1"/>
</dbReference>
<dbReference type="Gene3D" id="2.60.40.2700">
    <property type="match status" value="3"/>
</dbReference>
<evidence type="ECO:0000313" key="4">
    <source>
        <dbReference type="Proteomes" id="UP000256486"/>
    </source>
</evidence>
<dbReference type="AlphaFoldDB" id="A0A3E0VLP7"/>
<dbReference type="RefSeq" id="WP_116416014.1">
    <property type="nucleotide sequence ID" value="NZ_NBWZ01000001.1"/>
</dbReference>
<dbReference type="InterPro" id="IPR001611">
    <property type="entry name" value="Leu-rich_rpt"/>
</dbReference>
<evidence type="ECO:0008006" key="5">
    <source>
        <dbReference type="Google" id="ProtNLM"/>
    </source>
</evidence>
<name>A0A3E0VLP7_9MICO</name>
<reference evidence="3 4" key="1">
    <citation type="submission" date="2017-04" db="EMBL/GenBank/DDBJ databases">
        <title>Comparative genome analysis of Subtercola boreus.</title>
        <authorList>
            <person name="Cho Y.-J."/>
            <person name="Cho A."/>
            <person name="Kim O.-S."/>
            <person name="Lee J.-I."/>
        </authorList>
    </citation>
    <scope>NUCLEOTIDE SEQUENCE [LARGE SCALE GENOMIC DNA]</scope>
    <source>
        <strain evidence="3 4">K300</strain>
    </source>
</reference>
<dbReference type="Proteomes" id="UP000256486">
    <property type="component" value="Unassembled WGS sequence"/>
</dbReference>
<evidence type="ECO:0000313" key="3">
    <source>
        <dbReference type="EMBL" id="RFA10641.1"/>
    </source>
</evidence>
<keyword evidence="2" id="KW-0677">Repeat</keyword>
<evidence type="ECO:0000256" key="1">
    <source>
        <dbReference type="ARBA" id="ARBA00022614"/>
    </source>
</evidence>
<organism evidence="3 4">
    <name type="scientific">Subtercola boreus</name>
    <dbReference type="NCBI Taxonomy" id="120213"/>
    <lineage>
        <taxon>Bacteria</taxon>
        <taxon>Bacillati</taxon>
        <taxon>Actinomycetota</taxon>
        <taxon>Actinomycetes</taxon>
        <taxon>Micrococcales</taxon>
        <taxon>Microbacteriaceae</taxon>
        <taxon>Subtercola</taxon>
    </lineage>
</organism>
<protein>
    <recommendedName>
        <fullName evidence="5">Fibronectin type-III domain-containing protein</fullName>
    </recommendedName>
</protein>
<dbReference type="SUPFAM" id="SSF52058">
    <property type="entry name" value="L domain-like"/>
    <property type="match status" value="1"/>
</dbReference>
<dbReference type="Gene3D" id="3.80.10.10">
    <property type="entry name" value="Ribonuclease Inhibitor"/>
    <property type="match status" value="1"/>
</dbReference>
<dbReference type="PANTHER" id="PTHR46652:SF3">
    <property type="entry name" value="LEUCINE-RICH REPEAT-CONTAINING PROTEIN 9"/>
    <property type="match status" value="1"/>
</dbReference>
<keyword evidence="1" id="KW-0433">Leucine-rich repeat</keyword>
<gene>
    <name evidence="3" type="ORF">B7R54_16595</name>
</gene>
<evidence type="ECO:0000256" key="2">
    <source>
        <dbReference type="ARBA" id="ARBA00022737"/>
    </source>
</evidence>
<dbReference type="InterPro" id="IPR050836">
    <property type="entry name" value="SDS22/Internalin_LRR"/>
</dbReference>
<dbReference type="PROSITE" id="PS51450">
    <property type="entry name" value="LRR"/>
    <property type="match status" value="2"/>
</dbReference>
<dbReference type="PANTHER" id="PTHR46652">
    <property type="entry name" value="LEUCINE-RICH REPEAT AND IQ DOMAIN-CONTAINING PROTEIN 1-RELATED"/>
    <property type="match status" value="1"/>
</dbReference>
<dbReference type="InterPro" id="IPR032675">
    <property type="entry name" value="LRR_dom_sf"/>
</dbReference>
<keyword evidence="4" id="KW-1185">Reference proteome</keyword>
<proteinExistence type="predicted"/>
<dbReference type="OrthoDB" id="614750at2"/>
<accession>A0A3E0VLP7</accession>
<comment type="caution">
    <text evidence="3">The sequence shown here is derived from an EMBL/GenBank/DDBJ whole genome shotgun (WGS) entry which is preliminary data.</text>
</comment>